<dbReference type="Pfam" id="PF23023">
    <property type="entry name" value="Anti-Pycsar_Apyc1"/>
    <property type="match status" value="1"/>
</dbReference>
<feature type="binding site" evidence="8">
    <location>
        <position position="72"/>
    </location>
    <ligand>
        <name>Zn(2+)</name>
        <dbReference type="ChEBI" id="CHEBI:29105"/>
        <label>1</label>
        <note>catalytic</note>
    </ligand>
</feature>
<proteinExistence type="inferred from homology"/>
<keyword evidence="4 8" id="KW-0479">Metal-binding</keyword>
<evidence type="ECO:0000256" key="4">
    <source>
        <dbReference type="ARBA" id="ARBA00022723"/>
    </source>
</evidence>
<feature type="binding site" evidence="8">
    <location>
        <position position="222"/>
    </location>
    <ligand>
        <name>Zn(2+)</name>
        <dbReference type="ChEBI" id="CHEBI:29105"/>
        <label>1</label>
        <note>catalytic</note>
    </ligand>
</feature>
<feature type="binding site" evidence="8">
    <location>
        <position position="151"/>
    </location>
    <ligand>
        <name>Zn(2+)</name>
        <dbReference type="ChEBI" id="CHEBI:29105"/>
        <label>1</label>
        <note>catalytic</note>
    </ligand>
</feature>
<keyword evidence="5 8" id="KW-0255">Endonuclease</keyword>
<dbReference type="EMBL" id="BAABFL010000469">
    <property type="protein sequence ID" value="GAA4652136.1"/>
    <property type="molecule type" value="Genomic_DNA"/>
</dbReference>
<keyword evidence="6 8" id="KW-0378">Hydrolase</keyword>
<evidence type="ECO:0000313" key="10">
    <source>
        <dbReference type="Proteomes" id="UP001500604"/>
    </source>
</evidence>
<keyword evidence="7 8" id="KW-0862">Zinc</keyword>
<evidence type="ECO:0000256" key="8">
    <source>
        <dbReference type="HAMAP-Rule" id="MF_01818"/>
    </source>
</evidence>
<dbReference type="EC" id="3.1.26.11" evidence="8"/>
<feature type="binding site" evidence="8">
    <location>
        <position position="75"/>
    </location>
    <ligand>
        <name>Zn(2+)</name>
        <dbReference type="ChEBI" id="CHEBI:29105"/>
        <label>2</label>
        <note>catalytic</note>
    </ligand>
</feature>
<evidence type="ECO:0000256" key="6">
    <source>
        <dbReference type="ARBA" id="ARBA00022801"/>
    </source>
</evidence>
<gene>
    <name evidence="8 9" type="primary">rnz</name>
    <name evidence="9" type="ORF">GCM10023116_44200</name>
</gene>
<comment type="caution">
    <text evidence="9">The sequence shown here is derived from an EMBL/GenBank/DDBJ whole genome shotgun (WGS) entry which is preliminary data.</text>
</comment>
<comment type="cofactor">
    <cofactor evidence="8">
        <name>Zn(2+)</name>
        <dbReference type="ChEBI" id="CHEBI:29105"/>
    </cofactor>
    <text evidence="8">Binds 2 Zn(2+) ions.</text>
</comment>
<evidence type="ECO:0000256" key="7">
    <source>
        <dbReference type="ARBA" id="ARBA00022833"/>
    </source>
</evidence>
<evidence type="ECO:0000256" key="1">
    <source>
        <dbReference type="ARBA" id="ARBA00011738"/>
    </source>
</evidence>
<dbReference type="PANTHER" id="PTHR46018">
    <property type="entry name" value="ZINC PHOSPHODIESTERASE ELAC PROTEIN 1"/>
    <property type="match status" value="1"/>
</dbReference>
<dbReference type="PANTHER" id="PTHR46018:SF2">
    <property type="entry name" value="ZINC PHOSPHODIESTERASE ELAC PROTEIN 1"/>
    <property type="match status" value="1"/>
</dbReference>
<dbReference type="CDD" id="cd07717">
    <property type="entry name" value="RNaseZ_ZiPD-like_MBL-fold"/>
    <property type="match status" value="1"/>
</dbReference>
<accession>A0ABP8V8A8</accession>
<dbReference type="Gene3D" id="3.60.15.10">
    <property type="entry name" value="Ribonuclease Z/Hydroxyacylglutathione hydrolase-like"/>
    <property type="match status" value="1"/>
</dbReference>
<comment type="catalytic activity">
    <reaction evidence="8">
        <text>Endonucleolytic cleavage of RNA, removing extra 3' nucleotides from tRNA precursor, generating 3' termini of tRNAs. A 3'-hydroxy group is left at the tRNA terminus and a 5'-phosphoryl group is left at the trailer molecule.</text>
        <dbReference type="EC" id="3.1.26.11"/>
    </reaction>
</comment>
<feature type="binding site" evidence="8">
    <location>
        <position position="281"/>
    </location>
    <ligand>
        <name>Zn(2+)</name>
        <dbReference type="ChEBI" id="CHEBI:29105"/>
        <label>2</label>
        <note>catalytic</note>
    </ligand>
</feature>
<protein>
    <recommendedName>
        <fullName evidence="8">Ribonuclease Z</fullName>
        <shortName evidence="8">RNase Z</shortName>
        <ecNumber evidence="8">3.1.26.11</ecNumber>
    </recommendedName>
    <alternativeName>
        <fullName evidence="8">tRNA 3 endonuclease</fullName>
    </alternativeName>
    <alternativeName>
        <fullName evidence="8">tRNase Z</fullName>
    </alternativeName>
</protein>
<evidence type="ECO:0000256" key="2">
    <source>
        <dbReference type="ARBA" id="ARBA00022694"/>
    </source>
</evidence>
<feature type="binding site" evidence="8">
    <location>
        <position position="74"/>
    </location>
    <ligand>
        <name>Zn(2+)</name>
        <dbReference type="ChEBI" id="CHEBI:29105"/>
        <label>2</label>
        <note>catalytic</note>
    </ligand>
</feature>
<dbReference type="RefSeq" id="WP_345198643.1">
    <property type="nucleotide sequence ID" value="NZ_BAABFL010000469.1"/>
</dbReference>
<comment type="function">
    <text evidence="8">Zinc phosphodiesterase, which displays some tRNA 3'-processing endonuclease activity. Probably involved in tRNA maturation, by removing a 3'-trailer from precursor tRNA.</text>
</comment>
<dbReference type="HAMAP" id="MF_01818">
    <property type="entry name" value="RNase_Z_BN"/>
    <property type="match status" value="1"/>
</dbReference>
<dbReference type="InterPro" id="IPR013471">
    <property type="entry name" value="RNase_Z/BN"/>
</dbReference>
<feature type="active site" description="Proton acceptor" evidence="8">
    <location>
        <position position="74"/>
    </location>
</feature>
<dbReference type="InterPro" id="IPR036866">
    <property type="entry name" value="RibonucZ/Hydroxyglut_hydro"/>
</dbReference>
<keyword evidence="3 8" id="KW-0540">Nuclease</keyword>
<evidence type="ECO:0000256" key="3">
    <source>
        <dbReference type="ARBA" id="ARBA00022722"/>
    </source>
</evidence>
<sequence>MILDNRTLMELTFLGTSAGVPTRHRNVTALALQPEQARPWILVDCGEGTQHRLLRCPLSVAKLGLILITHLHGDHCYGLPGLLASRAMATLAREHQSLTLIGPKGLKAMLEAIMHYSQLSLNFPLEIIELPEHGGEHHWHNHGIEAIPLKHNITSFAYQIKEPDFPGSFDKLLAIADGIPEGPVYGRLKQRDSFVLNDGRFVNGADYCRPDMPGRTVIIAGDNEQPALLEPYLSNCQLLVHEATYTESVFNQLTVRVQHSTAASVGSSSTKAGLKNLILTHFSPRYANSDKVHDKHSLDEIRLEAEQYFKNTLFLANDFDQYVLTRKGILQPKV</sequence>
<evidence type="ECO:0000313" key="9">
    <source>
        <dbReference type="EMBL" id="GAA4652136.1"/>
    </source>
</evidence>
<feature type="binding site" evidence="8">
    <location>
        <position position="222"/>
    </location>
    <ligand>
        <name>Zn(2+)</name>
        <dbReference type="ChEBI" id="CHEBI:29105"/>
        <label>2</label>
        <note>catalytic</note>
    </ligand>
</feature>
<keyword evidence="10" id="KW-1185">Reference proteome</keyword>
<dbReference type="Proteomes" id="UP001500604">
    <property type="component" value="Unassembled WGS sequence"/>
</dbReference>
<dbReference type="SUPFAM" id="SSF56281">
    <property type="entry name" value="Metallo-hydrolase/oxidoreductase"/>
    <property type="match status" value="1"/>
</dbReference>
<reference evidence="10" key="1">
    <citation type="journal article" date="2019" name="Int. J. Syst. Evol. Microbiol.">
        <title>The Global Catalogue of Microorganisms (GCM) 10K type strain sequencing project: providing services to taxonomists for standard genome sequencing and annotation.</title>
        <authorList>
            <consortium name="The Broad Institute Genomics Platform"/>
            <consortium name="The Broad Institute Genome Sequencing Center for Infectious Disease"/>
            <person name="Wu L."/>
            <person name="Ma J."/>
        </authorList>
    </citation>
    <scope>NUCLEOTIDE SEQUENCE [LARGE SCALE GENOMIC DNA]</scope>
    <source>
        <strain evidence="10">JCM 17805</strain>
    </source>
</reference>
<feature type="binding site" evidence="8">
    <location>
        <position position="70"/>
    </location>
    <ligand>
        <name>Zn(2+)</name>
        <dbReference type="ChEBI" id="CHEBI:29105"/>
        <label>1</label>
        <note>catalytic</note>
    </ligand>
</feature>
<name>A0ABP8V8A8_9GAMM</name>
<comment type="subunit">
    <text evidence="1 8">Homodimer.</text>
</comment>
<keyword evidence="2 8" id="KW-0819">tRNA processing</keyword>
<evidence type="ECO:0000256" key="5">
    <source>
        <dbReference type="ARBA" id="ARBA00022759"/>
    </source>
</evidence>
<organism evidence="9 10">
    <name type="scientific">Kistimonas scapharcae</name>
    <dbReference type="NCBI Taxonomy" id="1036133"/>
    <lineage>
        <taxon>Bacteria</taxon>
        <taxon>Pseudomonadati</taxon>
        <taxon>Pseudomonadota</taxon>
        <taxon>Gammaproteobacteria</taxon>
        <taxon>Oceanospirillales</taxon>
        <taxon>Endozoicomonadaceae</taxon>
        <taxon>Kistimonas</taxon>
    </lineage>
</organism>
<comment type="similarity">
    <text evidence="8">Belongs to the RNase Z family.</text>
</comment>